<dbReference type="PROSITE" id="PS51257">
    <property type="entry name" value="PROKAR_LIPOPROTEIN"/>
    <property type="match status" value="1"/>
</dbReference>
<feature type="chain" id="PRO_5045372181" description="GDSL-like Lipase/Acylhydrolase family protein" evidence="1">
    <location>
        <begin position="25"/>
        <end position="414"/>
    </location>
</feature>
<evidence type="ECO:0008006" key="4">
    <source>
        <dbReference type="Google" id="ProtNLM"/>
    </source>
</evidence>
<dbReference type="Proteomes" id="UP001285521">
    <property type="component" value="Unassembled WGS sequence"/>
</dbReference>
<comment type="caution">
    <text evidence="2">The sequence shown here is derived from an EMBL/GenBank/DDBJ whole genome shotgun (WGS) entry which is preliminary data.</text>
</comment>
<organism evidence="2 3">
    <name type="scientific">Lentzea miocenica</name>
    <dbReference type="NCBI Taxonomy" id="3095431"/>
    <lineage>
        <taxon>Bacteria</taxon>
        <taxon>Bacillati</taxon>
        <taxon>Actinomycetota</taxon>
        <taxon>Actinomycetes</taxon>
        <taxon>Pseudonocardiales</taxon>
        <taxon>Pseudonocardiaceae</taxon>
        <taxon>Lentzea</taxon>
    </lineage>
</organism>
<name>A0ABU4T8H0_9PSEU</name>
<sequence>MITRLLTVAALAAACVAVPRGAHAAPAPFHDNFDGAVHTPQTLGLNDNLKHRQGTGAVTYSQVAGGSVHVNDPRRPGALSMRGGTTAVRLDAPSTGSAISAKLTPAADGWSSIVLGRSANSTGHPSNEDVDLGFLLRANGGIEVSQPGRPVVTSSVQPRGSYEVTLKLSGAALDLTVNGEHRNITLGTAVPTGRLWVYLGSGSPATASLVDDLRIEALNSDDLRKRPGSTLRHYGYLGARQSDVRGHSNLNLIDVGDRPEATAGQQFGGVDGFVVRTAAGASLVKKFFPGKKVLLVVAGAAIDDTFQAPPEADWVGFQEPCAGYEQLETRMAKLAERVPDKELFLMPEGSPQAPCADLTDADLAGTQYMYLALVQQYPRYVGFLVTPVPAQFVRTADAQERVAALVLGDARLAG</sequence>
<gene>
    <name evidence="2" type="ORF">SK803_29945</name>
</gene>
<dbReference type="RefSeq" id="WP_319969482.1">
    <property type="nucleotide sequence ID" value="NZ_JAXAVW010000027.1"/>
</dbReference>
<evidence type="ECO:0000313" key="3">
    <source>
        <dbReference type="Proteomes" id="UP001285521"/>
    </source>
</evidence>
<feature type="signal peptide" evidence="1">
    <location>
        <begin position="1"/>
        <end position="24"/>
    </location>
</feature>
<keyword evidence="1" id="KW-0732">Signal</keyword>
<evidence type="ECO:0000313" key="2">
    <source>
        <dbReference type="EMBL" id="MDX8034461.1"/>
    </source>
</evidence>
<protein>
    <recommendedName>
        <fullName evidence="4">GDSL-like Lipase/Acylhydrolase family protein</fullName>
    </recommendedName>
</protein>
<evidence type="ECO:0000256" key="1">
    <source>
        <dbReference type="SAM" id="SignalP"/>
    </source>
</evidence>
<dbReference type="EMBL" id="JAXAVW010000027">
    <property type="protein sequence ID" value="MDX8034461.1"/>
    <property type="molecule type" value="Genomic_DNA"/>
</dbReference>
<proteinExistence type="predicted"/>
<accession>A0ABU4T8H0</accession>
<reference evidence="2 3" key="1">
    <citation type="submission" date="2023-11" db="EMBL/GenBank/DDBJ databases">
        <title>Lentzea sokolovensis, sp. nov., Lentzea kristufkii, sp. nov., and Lentzea miocenensis, sp. nov., rare actinobacteria from Sokolov Coal Basin, Miocene lacustrine sediment, Czech Republic.</title>
        <authorList>
            <person name="Lara A."/>
            <person name="Kotroba L."/>
            <person name="Nouioui I."/>
            <person name="Neumann-Schaal M."/>
            <person name="Mast Y."/>
            <person name="Chronakova A."/>
        </authorList>
    </citation>
    <scope>NUCLEOTIDE SEQUENCE [LARGE SCALE GENOMIC DNA]</scope>
    <source>
        <strain evidence="2 3">BCCO 10_0856</strain>
    </source>
</reference>
<keyword evidence="3" id="KW-1185">Reference proteome</keyword>